<evidence type="ECO:0000313" key="3">
    <source>
        <dbReference type="EMBL" id="RMX08843.1"/>
    </source>
</evidence>
<dbReference type="Gene3D" id="3.40.190.10">
    <property type="entry name" value="Periplasmic binding protein-like II"/>
    <property type="match status" value="1"/>
</dbReference>
<dbReference type="Gene3D" id="3.40.190.150">
    <property type="entry name" value="Bordetella uptake gene, domain 1"/>
    <property type="match status" value="1"/>
</dbReference>
<dbReference type="PANTHER" id="PTHR42928">
    <property type="entry name" value="TRICARBOXYLATE-BINDING PROTEIN"/>
    <property type="match status" value="1"/>
</dbReference>
<dbReference type="EMBL" id="RDQO01000001">
    <property type="protein sequence ID" value="RMX08843.1"/>
    <property type="molecule type" value="Genomic_DNA"/>
</dbReference>
<feature type="signal peptide" evidence="2">
    <location>
        <begin position="1"/>
        <end position="38"/>
    </location>
</feature>
<keyword evidence="2" id="KW-0732">Signal</keyword>
<reference evidence="3 4" key="1">
    <citation type="submission" date="2018-10" db="EMBL/GenBank/DDBJ databases">
        <title>Draft genome of Cortibacter populi DSM10536.</title>
        <authorList>
            <person name="Bernier A.-M."/>
            <person name="Bernard K."/>
        </authorList>
    </citation>
    <scope>NUCLEOTIDE SEQUENCE [LARGE SCALE GENOMIC DNA]</scope>
    <source>
        <strain evidence="3 4">DSM 105136</strain>
    </source>
</reference>
<organism evidence="3 4">
    <name type="scientific">Corticibacter populi</name>
    <dbReference type="NCBI Taxonomy" id="1550736"/>
    <lineage>
        <taxon>Bacteria</taxon>
        <taxon>Pseudomonadati</taxon>
        <taxon>Pseudomonadota</taxon>
        <taxon>Betaproteobacteria</taxon>
        <taxon>Burkholderiales</taxon>
        <taxon>Comamonadaceae</taxon>
        <taxon>Corticibacter</taxon>
    </lineage>
</organism>
<dbReference type="Pfam" id="PF03401">
    <property type="entry name" value="TctC"/>
    <property type="match status" value="1"/>
</dbReference>
<feature type="chain" id="PRO_5018128118" evidence="2">
    <location>
        <begin position="39"/>
        <end position="340"/>
    </location>
</feature>
<dbReference type="PANTHER" id="PTHR42928:SF3">
    <property type="entry name" value="UPF0065 PROTEIN YFLP"/>
    <property type="match status" value="1"/>
</dbReference>
<dbReference type="RefSeq" id="WP_122227085.1">
    <property type="nucleotide sequence ID" value="NZ_RDQO01000001.1"/>
</dbReference>
<dbReference type="CDD" id="cd07012">
    <property type="entry name" value="PBP2_Bug_TTT"/>
    <property type="match status" value="1"/>
</dbReference>
<dbReference type="Proteomes" id="UP000278006">
    <property type="component" value="Unassembled WGS sequence"/>
</dbReference>
<evidence type="ECO:0000313" key="4">
    <source>
        <dbReference type="Proteomes" id="UP000278006"/>
    </source>
</evidence>
<proteinExistence type="inferred from homology"/>
<protein>
    <submittedName>
        <fullName evidence="3">Tripartite tricarboxylate transporter substrate binding protein</fullName>
    </submittedName>
</protein>
<name>A0A3M6R0Y7_9BURK</name>
<sequence length="340" mass="36135">MSNQRSFPTTIGRLLGKASAAACLGLSLLALTGTAVQAEPRRPECIAPAQPGGGFDLTCRLTQAALKESGALKSPLRIVYMPGGVGAVAYNNIVAQRPAEGGAIVAFSGGSLLNLAQGKFGRYTVDDVRWLAAIGADYGVAVVREDSPFQNLSDLMAALKEDPSKVVFGAGGTVGSQDWMKAALTARAAGIDYKRMRFVAFEGGGEGITALRGNHIQAYMGDAAEASTILEGGAPIKILAVFHNERLPGRLAEVPTAKEQGFDIEWPIIRGFYLGPKVSDADYDWWTDAFKTATSHEAFAKLREQQGLFPFDLSGPALDAYVKDQVKEYAELAKSFGLIQ</sequence>
<comment type="similarity">
    <text evidence="1">Belongs to the UPF0065 (bug) family.</text>
</comment>
<comment type="caution">
    <text evidence="3">The sequence shown here is derived from an EMBL/GenBank/DDBJ whole genome shotgun (WGS) entry which is preliminary data.</text>
</comment>
<dbReference type="InterPro" id="IPR005064">
    <property type="entry name" value="BUG"/>
</dbReference>
<accession>A0A3M6R0Y7</accession>
<dbReference type="PIRSF" id="PIRSF017082">
    <property type="entry name" value="YflP"/>
    <property type="match status" value="1"/>
</dbReference>
<dbReference type="InterPro" id="IPR042100">
    <property type="entry name" value="Bug_dom1"/>
</dbReference>
<gene>
    <name evidence="3" type="ORF">D8I35_02420</name>
</gene>
<dbReference type="OrthoDB" id="9780943at2"/>
<dbReference type="AlphaFoldDB" id="A0A3M6R0Y7"/>
<dbReference type="SUPFAM" id="SSF53850">
    <property type="entry name" value="Periplasmic binding protein-like II"/>
    <property type="match status" value="1"/>
</dbReference>
<evidence type="ECO:0000256" key="2">
    <source>
        <dbReference type="SAM" id="SignalP"/>
    </source>
</evidence>
<keyword evidence="4" id="KW-1185">Reference proteome</keyword>
<evidence type="ECO:0000256" key="1">
    <source>
        <dbReference type="ARBA" id="ARBA00006987"/>
    </source>
</evidence>